<dbReference type="InterPro" id="IPR001509">
    <property type="entry name" value="Epimerase_deHydtase"/>
</dbReference>
<dbReference type="GO" id="GO:0004029">
    <property type="term" value="F:aldehyde dehydrogenase (NAD+) activity"/>
    <property type="evidence" value="ECO:0007669"/>
    <property type="project" value="TreeGrafter"/>
</dbReference>
<dbReference type="AlphaFoldDB" id="A0A5C7FC11"/>
<proteinExistence type="predicted"/>
<keyword evidence="3" id="KW-1185">Reference proteome</keyword>
<dbReference type="EMBL" id="CP144914">
    <property type="protein sequence ID" value="WWD79748.1"/>
    <property type="molecule type" value="Genomic_DNA"/>
</dbReference>
<dbReference type="Gene3D" id="3.40.50.720">
    <property type="entry name" value="NAD(P)-binding Rossmann-like Domain"/>
    <property type="match status" value="1"/>
</dbReference>
<dbReference type="OrthoDB" id="9808602at2"/>
<evidence type="ECO:0000259" key="1">
    <source>
        <dbReference type="Pfam" id="PF01370"/>
    </source>
</evidence>
<dbReference type="PANTHER" id="PTHR48079">
    <property type="entry name" value="PROTEIN YEEZ"/>
    <property type="match status" value="1"/>
</dbReference>
<dbReference type="SUPFAM" id="SSF51735">
    <property type="entry name" value="NAD(P)-binding Rossmann-fold domains"/>
    <property type="match status" value="1"/>
</dbReference>
<dbReference type="RefSeq" id="WP_147802783.1">
    <property type="nucleotide sequence ID" value="NZ_CP144914.1"/>
</dbReference>
<sequence>MLYRHICQRAEKRRRRGRRNQAAGAREGVFQPMKKILITGRSGYIAGKLEKWLNMHSDYQIEMISLRDESWKEMTFDNYDTVVHLAGIAHVSTDPDMEDEYYRVNRDLTVEIAEKAKQSGVSQFIFMSSIIVYGNAGKAATVIDEKTETSPDNFYGHSKLQAEKSIAPLQDKQFRIAVIRPPMIYGQGSKGNYPKLAQAAVKLPLFPDFPNERSMLHIDNLTEFLRLLIKNGDAGLYFPQNQEYVQTSRMVKAISDVHGSKMKLVPWFNPLIKRTLTKVGIMNKVFGTLIYDQRLSTYKESYQIRSFTESIEQTEKG</sequence>
<protein>
    <submittedName>
        <fullName evidence="2">NAD-dependent epimerase/dehydratase family protein</fullName>
    </submittedName>
</protein>
<dbReference type="KEGG" id="ahal:FTX54_015345"/>
<feature type="domain" description="NAD-dependent epimerase/dehydratase" evidence="1">
    <location>
        <begin position="60"/>
        <end position="235"/>
    </location>
</feature>
<organism evidence="2 3">
    <name type="scientific">Alkalicoccus halolimnae</name>
    <dbReference type="NCBI Taxonomy" id="1667239"/>
    <lineage>
        <taxon>Bacteria</taxon>
        <taxon>Bacillati</taxon>
        <taxon>Bacillota</taxon>
        <taxon>Bacilli</taxon>
        <taxon>Bacillales</taxon>
        <taxon>Bacillaceae</taxon>
        <taxon>Alkalicoccus</taxon>
    </lineage>
</organism>
<name>A0A5C7FC11_9BACI</name>
<evidence type="ECO:0000313" key="2">
    <source>
        <dbReference type="EMBL" id="WWD79748.1"/>
    </source>
</evidence>
<dbReference type="InterPro" id="IPR036291">
    <property type="entry name" value="NAD(P)-bd_dom_sf"/>
</dbReference>
<reference evidence="2 3" key="1">
    <citation type="submission" date="2024-01" db="EMBL/GenBank/DDBJ databases">
        <title>Complete Genome Sequence of Alkalicoccus halolimnae BZ-SZ-XJ29T, a Moderately Halophilic Bacterium Isolated from a Salt Lake.</title>
        <authorList>
            <person name="Zhao B."/>
        </authorList>
    </citation>
    <scope>NUCLEOTIDE SEQUENCE [LARGE SCALE GENOMIC DNA]</scope>
    <source>
        <strain evidence="2 3">BZ-SZ-XJ29</strain>
    </source>
</reference>
<dbReference type="GO" id="GO:0005737">
    <property type="term" value="C:cytoplasm"/>
    <property type="evidence" value="ECO:0007669"/>
    <property type="project" value="TreeGrafter"/>
</dbReference>
<gene>
    <name evidence="2" type="ORF">FTX54_015345</name>
</gene>
<accession>A0A5C7FC11</accession>
<evidence type="ECO:0000313" key="3">
    <source>
        <dbReference type="Proteomes" id="UP000321816"/>
    </source>
</evidence>
<dbReference type="PANTHER" id="PTHR48079:SF6">
    <property type="entry name" value="NAD(P)-BINDING DOMAIN-CONTAINING PROTEIN-RELATED"/>
    <property type="match status" value="1"/>
</dbReference>
<dbReference type="Pfam" id="PF01370">
    <property type="entry name" value="Epimerase"/>
    <property type="match status" value="1"/>
</dbReference>
<dbReference type="Proteomes" id="UP000321816">
    <property type="component" value="Chromosome"/>
</dbReference>
<dbReference type="InterPro" id="IPR051783">
    <property type="entry name" value="NAD(P)-dependent_oxidoreduct"/>
</dbReference>